<organism evidence="6 7">
    <name type="scientific">Peribacillus muralis</name>
    <dbReference type="NCBI Taxonomy" id="264697"/>
    <lineage>
        <taxon>Bacteria</taxon>
        <taxon>Bacillati</taxon>
        <taxon>Bacillota</taxon>
        <taxon>Bacilli</taxon>
        <taxon>Bacillales</taxon>
        <taxon>Bacillaceae</taxon>
        <taxon>Peribacillus</taxon>
    </lineage>
</organism>
<dbReference type="CDD" id="cd03014">
    <property type="entry name" value="PRX_Atyp2cys"/>
    <property type="match status" value="1"/>
</dbReference>
<keyword evidence="2" id="KW-0049">Antioxidant</keyword>
<keyword evidence="1 6" id="KW-0560">Oxidoreductase</keyword>
<dbReference type="PROSITE" id="PS51352">
    <property type="entry name" value="THIOREDOXIN_2"/>
    <property type="match status" value="1"/>
</dbReference>
<dbReference type="EMBL" id="CP017080">
    <property type="protein sequence ID" value="AOH53393.1"/>
    <property type="molecule type" value="Genomic_DNA"/>
</dbReference>
<dbReference type="InterPro" id="IPR002065">
    <property type="entry name" value="TPX"/>
</dbReference>
<dbReference type="InterPro" id="IPR050455">
    <property type="entry name" value="Tpx_Peroxidase_subfamily"/>
</dbReference>
<feature type="domain" description="Thioredoxin" evidence="5">
    <location>
        <begin position="23"/>
        <end position="173"/>
    </location>
</feature>
<evidence type="ECO:0000256" key="1">
    <source>
        <dbReference type="ARBA" id="ARBA00022559"/>
    </source>
</evidence>
<evidence type="ECO:0000256" key="4">
    <source>
        <dbReference type="ARBA" id="ARBA00023284"/>
    </source>
</evidence>
<dbReference type="OrthoDB" id="9781543at2"/>
<keyword evidence="7" id="KW-1185">Reference proteome</keyword>
<dbReference type="Gene3D" id="3.40.30.10">
    <property type="entry name" value="Glutaredoxin"/>
    <property type="match status" value="1"/>
</dbReference>
<name>A0A1B3XJK7_9BACI</name>
<evidence type="ECO:0000256" key="2">
    <source>
        <dbReference type="ARBA" id="ARBA00022862"/>
    </source>
</evidence>
<dbReference type="InterPro" id="IPR013766">
    <property type="entry name" value="Thioredoxin_domain"/>
</dbReference>
<evidence type="ECO:0000259" key="5">
    <source>
        <dbReference type="PROSITE" id="PS51352"/>
    </source>
</evidence>
<dbReference type="PANTHER" id="PTHR43110">
    <property type="entry name" value="THIOL PEROXIDASE"/>
    <property type="match status" value="1"/>
</dbReference>
<keyword evidence="1 6" id="KW-0575">Peroxidase</keyword>
<sequence>MAHERTDAVTLNGNPVTLIGPGLKVGDKAPDFALLTSDRRKEHLTDYKNKTCIITTVPSLDTGVCDLQTKLLNEEASTMGEDVAVLAISADLPFAQARWSKESNVEAITILSDHFDMSFGTAYGTYMKEHRLECRAVFVINQEGIIKYVEYVPEVTDHPDYESALQVVKELMNIAGTVN</sequence>
<dbReference type="RefSeq" id="WP_064463855.1">
    <property type="nucleotide sequence ID" value="NZ_CP017080.1"/>
</dbReference>
<evidence type="ECO:0000313" key="7">
    <source>
        <dbReference type="Proteomes" id="UP000077926"/>
    </source>
</evidence>
<dbReference type="GO" id="GO:0008379">
    <property type="term" value="F:thioredoxin peroxidase activity"/>
    <property type="evidence" value="ECO:0007669"/>
    <property type="project" value="InterPro"/>
</dbReference>
<dbReference type="STRING" id="264697.ABE28_003440"/>
<dbReference type="Pfam" id="PF08534">
    <property type="entry name" value="Redoxin"/>
    <property type="match status" value="1"/>
</dbReference>
<protein>
    <submittedName>
        <fullName evidence="6">Lipid hydroperoxide peroxidase</fullName>
    </submittedName>
</protein>
<gene>
    <name evidence="6" type="ORF">ABE28_003440</name>
</gene>
<evidence type="ECO:0000256" key="3">
    <source>
        <dbReference type="ARBA" id="ARBA00023157"/>
    </source>
</evidence>
<accession>A0A1B3XJK7</accession>
<dbReference type="SUPFAM" id="SSF52833">
    <property type="entry name" value="Thioredoxin-like"/>
    <property type="match status" value="1"/>
</dbReference>
<proteinExistence type="predicted"/>
<dbReference type="KEGG" id="bmur:ABE28_003440"/>
<dbReference type="NCBIfam" id="NF001808">
    <property type="entry name" value="PRK00522.1"/>
    <property type="match status" value="1"/>
</dbReference>
<keyword evidence="4" id="KW-0676">Redox-active center</keyword>
<reference evidence="6 7" key="1">
    <citation type="submission" date="2016-08" db="EMBL/GenBank/DDBJ databases">
        <title>Complete genome sequence of Bacillus muralis G25-68, a strain with toxicity to nematodes.</title>
        <authorList>
            <person name="Zheng Z."/>
        </authorList>
    </citation>
    <scope>NUCLEOTIDE SEQUENCE [LARGE SCALE GENOMIC DNA]</scope>
    <source>
        <strain evidence="6 7">G25-68</strain>
    </source>
</reference>
<dbReference type="PANTHER" id="PTHR43110:SF1">
    <property type="entry name" value="THIOL PEROXIDASE"/>
    <property type="match status" value="1"/>
</dbReference>
<evidence type="ECO:0000313" key="6">
    <source>
        <dbReference type="EMBL" id="AOH53393.1"/>
    </source>
</evidence>
<dbReference type="AlphaFoldDB" id="A0A1B3XJK7"/>
<dbReference type="InterPro" id="IPR013740">
    <property type="entry name" value="Redoxin"/>
</dbReference>
<dbReference type="InterPro" id="IPR036249">
    <property type="entry name" value="Thioredoxin-like_sf"/>
</dbReference>
<keyword evidence="3" id="KW-1015">Disulfide bond</keyword>
<dbReference type="Proteomes" id="UP000077926">
    <property type="component" value="Chromosome"/>
</dbReference>